<evidence type="ECO:0000256" key="2">
    <source>
        <dbReference type="ARBA" id="ARBA00008869"/>
    </source>
</evidence>
<comment type="similarity">
    <text evidence="2">Belongs to the ABC transporter superfamily. ABCA family.</text>
</comment>
<dbReference type="Gene3D" id="3.40.50.300">
    <property type="entry name" value="P-loop containing nucleotide triphosphate hydrolases"/>
    <property type="match status" value="1"/>
</dbReference>
<dbReference type="InterPro" id="IPR026082">
    <property type="entry name" value="ABCA"/>
</dbReference>
<evidence type="ECO:0000256" key="10">
    <source>
        <dbReference type="SAM" id="Phobius"/>
    </source>
</evidence>
<evidence type="ECO:0000259" key="11">
    <source>
        <dbReference type="PROSITE" id="PS50893"/>
    </source>
</evidence>
<dbReference type="InterPro" id="IPR017871">
    <property type="entry name" value="ABC_transporter-like_CS"/>
</dbReference>
<dbReference type="STRING" id="1806994.A0A507C7C6"/>
<dbReference type="GO" id="GO:0005524">
    <property type="term" value="F:ATP binding"/>
    <property type="evidence" value="ECO:0007669"/>
    <property type="project" value="UniProtKB-KW"/>
</dbReference>
<dbReference type="GO" id="GO:0005319">
    <property type="term" value="F:lipid transporter activity"/>
    <property type="evidence" value="ECO:0007669"/>
    <property type="project" value="TreeGrafter"/>
</dbReference>
<dbReference type="Proteomes" id="UP000319731">
    <property type="component" value="Unassembled WGS sequence"/>
</dbReference>
<feature type="transmembrane region" description="Helical" evidence="10">
    <location>
        <begin position="618"/>
        <end position="639"/>
    </location>
</feature>
<evidence type="ECO:0000256" key="5">
    <source>
        <dbReference type="ARBA" id="ARBA00022737"/>
    </source>
</evidence>
<comment type="caution">
    <text evidence="12">The sequence shown here is derived from an EMBL/GenBank/DDBJ whole genome shotgun (WGS) entry which is preliminary data.</text>
</comment>
<evidence type="ECO:0000256" key="9">
    <source>
        <dbReference type="ARBA" id="ARBA00023136"/>
    </source>
</evidence>
<dbReference type="CDD" id="cd03263">
    <property type="entry name" value="ABC_subfamily_A"/>
    <property type="match status" value="1"/>
</dbReference>
<evidence type="ECO:0000256" key="7">
    <source>
        <dbReference type="ARBA" id="ARBA00022840"/>
    </source>
</evidence>
<feature type="transmembrane region" description="Helical" evidence="10">
    <location>
        <begin position="578"/>
        <end position="597"/>
    </location>
</feature>
<gene>
    <name evidence="12" type="ORF">SmJEL517_g03315</name>
</gene>
<keyword evidence="13" id="KW-1185">Reference proteome</keyword>
<dbReference type="Pfam" id="PF00005">
    <property type="entry name" value="ABC_tran"/>
    <property type="match status" value="1"/>
</dbReference>
<dbReference type="PROSITE" id="PS00211">
    <property type="entry name" value="ABC_TRANSPORTER_1"/>
    <property type="match status" value="1"/>
</dbReference>
<dbReference type="PROSITE" id="PS50893">
    <property type="entry name" value="ABC_TRANSPORTER_2"/>
    <property type="match status" value="1"/>
</dbReference>
<reference evidence="12 13" key="1">
    <citation type="journal article" date="2019" name="Sci. Rep.">
        <title>Comparative genomics of chytrid fungi reveal insights into the obligate biotrophic and pathogenic lifestyle of Synchytrium endobioticum.</title>
        <authorList>
            <person name="van de Vossenberg B.T.L.H."/>
            <person name="Warris S."/>
            <person name="Nguyen H.D.T."/>
            <person name="van Gent-Pelzer M.P.E."/>
            <person name="Joly D.L."/>
            <person name="van de Geest H.C."/>
            <person name="Bonants P.J.M."/>
            <person name="Smith D.S."/>
            <person name="Levesque C.A."/>
            <person name="van der Lee T.A.J."/>
        </authorList>
    </citation>
    <scope>NUCLEOTIDE SEQUENCE [LARGE SCALE GENOMIC DNA]</scope>
    <source>
        <strain evidence="12 13">JEL517</strain>
    </source>
</reference>
<proteinExistence type="inferred from homology"/>
<name>A0A507C7C6_9FUNG</name>
<feature type="transmembrane region" description="Helical" evidence="10">
    <location>
        <begin position="443"/>
        <end position="461"/>
    </location>
</feature>
<dbReference type="InterPro" id="IPR013525">
    <property type="entry name" value="ABC2_TM"/>
</dbReference>
<accession>A0A507C7C6</accession>
<evidence type="ECO:0000256" key="4">
    <source>
        <dbReference type="ARBA" id="ARBA00022692"/>
    </source>
</evidence>
<protein>
    <recommendedName>
        <fullName evidence="11">ABC transporter domain-containing protein</fullName>
    </recommendedName>
</protein>
<feature type="domain" description="ABC transporter" evidence="11">
    <location>
        <begin position="728"/>
        <end position="963"/>
    </location>
</feature>
<feature type="transmembrane region" description="Helical" evidence="10">
    <location>
        <begin position="517"/>
        <end position="543"/>
    </location>
</feature>
<keyword evidence="8 10" id="KW-1133">Transmembrane helix</keyword>
<dbReference type="InterPro" id="IPR003439">
    <property type="entry name" value="ABC_transporter-like_ATP-bd"/>
</dbReference>
<keyword evidence="7" id="KW-0067">ATP-binding</keyword>
<dbReference type="Pfam" id="PF12698">
    <property type="entry name" value="ABC2_membrane_3"/>
    <property type="match status" value="1"/>
</dbReference>
<feature type="transmembrane region" description="Helical" evidence="10">
    <location>
        <begin position="45"/>
        <end position="70"/>
    </location>
</feature>
<keyword evidence="4 10" id="KW-0812">Transmembrane</keyword>
<organism evidence="12 13">
    <name type="scientific">Synchytrium microbalum</name>
    <dbReference type="NCBI Taxonomy" id="1806994"/>
    <lineage>
        <taxon>Eukaryota</taxon>
        <taxon>Fungi</taxon>
        <taxon>Fungi incertae sedis</taxon>
        <taxon>Chytridiomycota</taxon>
        <taxon>Chytridiomycota incertae sedis</taxon>
        <taxon>Chytridiomycetes</taxon>
        <taxon>Synchytriales</taxon>
        <taxon>Synchytriaceae</taxon>
        <taxon>Synchytrium</taxon>
    </lineage>
</organism>
<keyword evidence="3" id="KW-0813">Transport</keyword>
<keyword evidence="9 10" id="KW-0472">Membrane</keyword>
<dbReference type="OrthoDB" id="8061355at2759"/>
<dbReference type="AlphaFoldDB" id="A0A507C7C6"/>
<evidence type="ECO:0000313" key="13">
    <source>
        <dbReference type="Proteomes" id="UP000319731"/>
    </source>
</evidence>
<dbReference type="InterPro" id="IPR003593">
    <property type="entry name" value="AAA+_ATPase"/>
</dbReference>
<dbReference type="FunFam" id="3.40.50.300:FF:000665">
    <property type="entry name" value="ABC transporter A family member 2"/>
    <property type="match status" value="1"/>
</dbReference>
<dbReference type="GO" id="GO:0016887">
    <property type="term" value="F:ATP hydrolysis activity"/>
    <property type="evidence" value="ECO:0007669"/>
    <property type="project" value="InterPro"/>
</dbReference>
<dbReference type="PANTHER" id="PTHR19229:SF36">
    <property type="entry name" value="ATP-BINDING CASSETTE SUB-FAMILY A MEMBER 2"/>
    <property type="match status" value="1"/>
</dbReference>
<evidence type="ECO:0000313" key="12">
    <source>
        <dbReference type="EMBL" id="TPX33896.1"/>
    </source>
</evidence>
<comment type="subcellular location">
    <subcellularLocation>
        <location evidence="1">Membrane</location>
        <topology evidence="1">Multi-pass membrane protein</topology>
    </subcellularLocation>
</comment>
<dbReference type="InterPro" id="IPR027417">
    <property type="entry name" value="P-loop_NTPase"/>
</dbReference>
<dbReference type="GeneID" id="42004540"/>
<dbReference type="GO" id="GO:0016020">
    <property type="term" value="C:membrane"/>
    <property type="evidence" value="ECO:0007669"/>
    <property type="project" value="UniProtKB-SubCell"/>
</dbReference>
<evidence type="ECO:0000256" key="1">
    <source>
        <dbReference type="ARBA" id="ARBA00004141"/>
    </source>
</evidence>
<feature type="transmembrane region" description="Helical" evidence="10">
    <location>
        <begin position="481"/>
        <end position="505"/>
    </location>
</feature>
<dbReference type="GO" id="GO:0140359">
    <property type="term" value="F:ABC-type transporter activity"/>
    <property type="evidence" value="ECO:0007669"/>
    <property type="project" value="InterPro"/>
</dbReference>
<evidence type="ECO:0000256" key="6">
    <source>
        <dbReference type="ARBA" id="ARBA00022741"/>
    </source>
</evidence>
<dbReference type="PANTHER" id="PTHR19229">
    <property type="entry name" value="ATP-BINDING CASSETTE TRANSPORTER SUBFAMILY A ABCA"/>
    <property type="match status" value="1"/>
</dbReference>
<feature type="transmembrane region" description="Helical" evidence="10">
    <location>
        <begin position="550"/>
        <end position="572"/>
    </location>
</feature>
<sequence length="1047" mass="117312">MSNWPVGEDLDEIADTVEETPLALRKSFQVRAVVRKTLSYQKRQWFTNIVCVSACPMMMILVSAMLASYLNGLLKAALDNDVLLLCSNVPSMTEDNFPYINPRDENVPILPPESAPGAKSPVKHVNFQIETTEFTSGIGLPQPCVYWFGGNYPYSEPYARKPDLAFGFSDRDTTFIPQPINGWFGTFTSAIVQYLIETQVRPWFFYDYSDEFNPQWLGKRVEADPISPFKIPSQRFRFANQSTGILDTIETRYYVEADLLNGSIPTGDDDGGGLWSRDDPGEKYKVFKAVPFFEKSKVATLDVMIADRIQKLLAELAKIDKHILFNTQPSQSEVAQYLINVSAITKDMPFGGIHFEAVDQIDSTRLFYNYTLYIGKDRRLSAAFGYPRPGFRQFVTQAEMSNAILRFSNPKLGAHSITQGVRAFPQLVETRINLPFGTVLGRLLYPFGVSFLLPIFVITLVREKEERILMMMRMNGLKMWIYYFAHYLHFYSLHTISSLVFIIAGKISGTEFFSLTSWWALLVVFFVWGFAQVACAFLLSAFFNRSRIALVLTFLIVVCGVMVSIATYQIALDGPPPGYLLWPPFAFYWLLASMNEASMSPTRTTAYTLGMIRPGDPVFTCLMYLVVESVIFLALAAYLQLVLPSEFGVQKSWKFPYDDFCKWLKRRRRRRNKGKEPLASGERSSSVTSMNAFTPTQSLIDLGNMEDESVRIERARVLNGLFDPTSPIVMAGMRKVYPATDGRVPKIAVADVTFAVEEGTCFGLLGQNGAGKTSLISILTGLRDATSGRASIAGFDISTQMKYCFRSMGICPQHDILWEDLSCKEHLMFYARLKGVPPEKEAETVLASLKKVKLESQANKLSQKLSGGERRRLSLAISLVGDPGVVFLDEPSTGLDVDAKRGLWEIIDQARSGRTIVLTTHSMEEAEVLCQRIGIMTSGILRCIGTPAELKKRYGAGFRLQFTSNAGQGMRRAKRFVESILPAGFSISESFTTSAVYEFPTEKVGVLGRIFSELEAGASSNAVLEWGISQTTLDEVFTRVTFEDQCD</sequence>
<evidence type="ECO:0000256" key="3">
    <source>
        <dbReference type="ARBA" id="ARBA00022448"/>
    </source>
</evidence>
<dbReference type="SMART" id="SM00382">
    <property type="entry name" value="AAA"/>
    <property type="match status" value="1"/>
</dbReference>
<dbReference type="EMBL" id="QEAO01000017">
    <property type="protein sequence ID" value="TPX33896.1"/>
    <property type="molecule type" value="Genomic_DNA"/>
</dbReference>
<evidence type="ECO:0000256" key="8">
    <source>
        <dbReference type="ARBA" id="ARBA00022989"/>
    </source>
</evidence>
<dbReference type="SUPFAM" id="SSF52540">
    <property type="entry name" value="P-loop containing nucleoside triphosphate hydrolases"/>
    <property type="match status" value="1"/>
</dbReference>
<keyword evidence="6" id="KW-0547">Nucleotide-binding</keyword>
<keyword evidence="5" id="KW-0677">Repeat</keyword>
<dbReference type="RefSeq" id="XP_031024780.1">
    <property type="nucleotide sequence ID" value="XM_031169243.1"/>
</dbReference>